<reference evidence="2 3" key="1">
    <citation type="journal article" date="2020" name="Phytopathology">
        <title>Genome Sequence Resources of Colletotrichum truncatum, C. plurivorum, C. musicola, and C. sojae: Four Species Pathogenic to Soybean (Glycine max).</title>
        <authorList>
            <person name="Rogerio F."/>
            <person name="Boufleur T.R."/>
            <person name="Ciampi-Guillardi M."/>
            <person name="Sukno S.A."/>
            <person name="Thon M.R."/>
            <person name="Massola Junior N.S."/>
            <person name="Baroncelli R."/>
        </authorList>
    </citation>
    <scope>NUCLEOTIDE SEQUENCE [LARGE SCALE GENOMIC DNA]</scope>
    <source>
        <strain evidence="2 3">LFN0009</strain>
    </source>
</reference>
<feature type="region of interest" description="Disordered" evidence="1">
    <location>
        <begin position="60"/>
        <end position="79"/>
    </location>
</feature>
<accession>A0A8H6IUS5</accession>
<dbReference type="AlphaFoldDB" id="A0A8H6IUS5"/>
<feature type="compositionally biased region" description="Basic and acidic residues" evidence="1">
    <location>
        <begin position="60"/>
        <end position="74"/>
    </location>
</feature>
<dbReference type="EMBL" id="WIGN01000321">
    <property type="protein sequence ID" value="KAF6799490.1"/>
    <property type="molecule type" value="Genomic_DNA"/>
</dbReference>
<evidence type="ECO:0000313" key="2">
    <source>
        <dbReference type="EMBL" id="KAF6799490.1"/>
    </source>
</evidence>
<organism evidence="2 3">
    <name type="scientific">Colletotrichum sojae</name>
    <dbReference type="NCBI Taxonomy" id="2175907"/>
    <lineage>
        <taxon>Eukaryota</taxon>
        <taxon>Fungi</taxon>
        <taxon>Dikarya</taxon>
        <taxon>Ascomycota</taxon>
        <taxon>Pezizomycotina</taxon>
        <taxon>Sordariomycetes</taxon>
        <taxon>Hypocreomycetidae</taxon>
        <taxon>Glomerellales</taxon>
        <taxon>Glomerellaceae</taxon>
        <taxon>Colletotrichum</taxon>
        <taxon>Colletotrichum orchidearum species complex</taxon>
    </lineage>
</organism>
<evidence type="ECO:0000313" key="3">
    <source>
        <dbReference type="Proteomes" id="UP000652219"/>
    </source>
</evidence>
<name>A0A8H6IUS5_9PEZI</name>
<protein>
    <submittedName>
        <fullName evidence="2">Uncharacterized protein</fullName>
    </submittedName>
</protein>
<feature type="region of interest" description="Disordered" evidence="1">
    <location>
        <begin position="104"/>
        <end position="123"/>
    </location>
</feature>
<comment type="caution">
    <text evidence="2">The sequence shown here is derived from an EMBL/GenBank/DDBJ whole genome shotgun (WGS) entry which is preliminary data.</text>
</comment>
<sequence>MWFVVSSAGALQPVSTRVLLERQAFQRQADIGESWETLRKSKKRPDAAASMVVISNVEAEKDGQNQEAEKKERTIGQFGVRRTRTSLDRGWVARAVGWDARLGAVGCQGSGSSRGGEQQRRAG</sequence>
<proteinExistence type="predicted"/>
<gene>
    <name evidence="2" type="ORF">CSOJ01_12483</name>
</gene>
<evidence type="ECO:0000256" key="1">
    <source>
        <dbReference type="SAM" id="MobiDB-lite"/>
    </source>
</evidence>
<dbReference type="Proteomes" id="UP000652219">
    <property type="component" value="Unassembled WGS sequence"/>
</dbReference>
<keyword evidence="3" id="KW-1185">Reference proteome</keyword>